<proteinExistence type="predicted"/>
<dbReference type="Proteomes" id="UP000184357">
    <property type="component" value="Unassembled WGS sequence"/>
</dbReference>
<dbReference type="PROSITE" id="PS51257">
    <property type="entry name" value="PROKAR_LIPOPROTEIN"/>
    <property type="match status" value="1"/>
</dbReference>
<dbReference type="InterPro" id="IPR014044">
    <property type="entry name" value="CAP_dom"/>
</dbReference>
<evidence type="ECO:0000313" key="3">
    <source>
        <dbReference type="Proteomes" id="UP000184357"/>
    </source>
</evidence>
<gene>
    <name evidence="2" type="ORF">SAMN05443636_3036</name>
</gene>
<dbReference type="OrthoDB" id="60683at2157"/>
<accession>A0A1M5UJ42</accession>
<dbReference type="RefSeq" id="WP_073311112.1">
    <property type="nucleotide sequence ID" value="NZ_FQWV01000011.1"/>
</dbReference>
<dbReference type="AlphaFoldDB" id="A0A1M5UJ42"/>
<dbReference type="PANTHER" id="PTHR31157">
    <property type="entry name" value="SCP DOMAIN-CONTAINING PROTEIN"/>
    <property type="match status" value="1"/>
</dbReference>
<dbReference type="STRING" id="43928.SAMN05443636_3036"/>
<keyword evidence="3" id="KW-1185">Reference proteome</keyword>
<protein>
    <submittedName>
        <fullName evidence="2">Uncharacterized conserved protein YkwD, contains CAP (CSP/antigen 5/PR1) domain</fullName>
    </submittedName>
</protein>
<dbReference type="EMBL" id="FQWV01000011">
    <property type="protein sequence ID" value="SHH63054.1"/>
    <property type="molecule type" value="Genomic_DNA"/>
</dbReference>
<dbReference type="Gene3D" id="3.40.33.10">
    <property type="entry name" value="CAP"/>
    <property type="match status" value="1"/>
</dbReference>
<organism evidence="2 3">
    <name type="scientific">Halobaculum gomorrense</name>
    <dbReference type="NCBI Taxonomy" id="43928"/>
    <lineage>
        <taxon>Archaea</taxon>
        <taxon>Methanobacteriati</taxon>
        <taxon>Methanobacteriota</taxon>
        <taxon>Stenosarchaea group</taxon>
        <taxon>Halobacteria</taxon>
        <taxon>Halobacteriales</taxon>
        <taxon>Haloferacaceae</taxon>
        <taxon>Halobaculum</taxon>
    </lineage>
</organism>
<dbReference type="SUPFAM" id="SSF55797">
    <property type="entry name" value="PR-1-like"/>
    <property type="match status" value="1"/>
</dbReference>
<reference evidence="2 3" key="1">
    <citation type="submission" date="2016-11" db="EMBL/GenBank/DDBJ databases">
        <authorList>
            <person name="Jaros S."/>
            <person name="Januszkiewicz K."/>
            <person name="Wedrychowicz H."/>
        </authorList>
    </citation>
    <scope>NUCLEOTIDE SEQUENCE [LARGE SCALE GENOMIC DNA]</scope>
    <source>
        <strain evidence="2 3">DSM 9297</strain>
    </source>
</reference>
<name>A0A1M5UJ42_9EURY</name>
<sequence>MIRRRAIATVLVVIAVASAGCLSGERTTAEAGSIDAHTPAFGSGEHTTVLRYGHNQSDSSVVTPKPLDRKTPRTDVNVTQIERLLAEKLNDYRAVDDAQPLVSDPRLAVIARNHSYDMATREFFNHTNPDGVTYDDRLRRSEYLCSGGAENIHATFWKMERKTTEKDMAREILYSFMRSADHNTAMIRPDLTTVGIGIYITADRRTYVTMALCDGTVESDPGDA</sequence>
<dbReference type="InterPro" id="IPR035940">
    <property type="entry name" value="CAP_sf"/>
</dbReference>
<dbReference type="CDD" id="cd05379">
    <property type="entry name" value="CAP_bacterial"/>
    <property type="match status" value="1"/>
</dbReference>
<evidence type="ECO:0000313" key="2">
    <source>
        <dbReference type="EMBL" id="SHH63054.1"/>
    </source>
</evidence>
<dbReference type="Pfam" id="PF00188">
    <property type="entry name" value="CAP"/>
    <property type="match status" value="1"/>
</dbReference>
<dbReference type="PANTHER" id="PTHR31157:SF1">
    <property type="entry name" value="SCP DOMAIN-CONTAINING PROTEIN"/>
    <property type="match status" value="1"/>
</dbReference>
<evidence type="ECO:0000259" key="1">
    <source>
        <dbReference type="Pfam" id="PF00188"/>
    </source>
</evidence>
<feature type="domain" description="SCP" evidence="1">
    <location>
        <begin position="88"/>
        <end position="209"/>
    </location>
</feature>